<dbReference type="SUPFAM" id="SSF55383">
    <property type="entry name" value="Copper amine oxidase, domain N"/>
    <property type="match status" value="1"/>
</dbReference>
<accession>A0ABT1YAD2</accession>
<evidence type="ECO:0000313" key="4">
    <source>
        <dbReference type="Proteomes" id="UP001300012"/>
    </source>
</evidence>
<gene>
    <name evidence="3" type="ORF">NV381_02970</name>
</gene>
<keyword evidence="4" id="KW-1185">Reference proteome</keyword>
<evidence type="ECO:0000256" key="1">
    <source>
        <dbReference type="SAM" id="SignalP"/>
    </source>
</evidence>
<comment type="caution">
    <text evidence="3">The sequence shown here is derived from an EMBL/GenBank/DDBJ whole genome shotgun (WGS) entry which is preliminary data.</text>
</comment>
<dbReference type="InterPro" id="IPR012854">
    <property type="entry name" value="Cu_amine_oxidase-like_N"/>
</dbReference>
<proteinExistence type="predicted"/>
<dbReference type="Pfam" id="PF07833">
    <property type="entry name" value="Cu_amine_oxidN1"/>
    <property type="match status" value="1"/>
</dbReference>
<protein>
    <submittedName>
        <fullName evidence="3">Copper amine oxidase N-terminal domain-containing protein</fullName>
    </submittedName>
</protein>
<dbReference type="RefSeq" id="WP_258211779.1">
    <property type="nucleotide sequence ID" value="NZ_JANQBD010000002.1"/>
</dbReference>
<feature type="signal peptide" evidence="1">
    <location>
        <begin position="1"/>
        <end position="25"/>
    </location>
</feature>
<evidence type="ECO:0000259" key="2">
    <source>
        <dbReference type="Pfam" id="PF07833"/>
    </source>
</evidence>
<name>A0ABT1YAD2_9BACL</name>
<dbReference type="InterPro" id="IPR036582">
    <property type="entry name" value="Mao_N_sf"/>
</dbReference>
<dbReference type="Proteomes" id="UP001300012">
    <property type="component" value="Unassembled WGS sequence"/>
</dbReference>
<organism evidence="3 4">
    <name type="scientific">Paenibacillus radicis</name>
    <name type="common">ex Xue et al. 2023</name>
    <dbReference type="NCBI Taxonomy" id="2972489"/>
    <lineage>
        <taxon>Bacteria</taxon>
        <taxon>Bacillati</taxon>
        <taxon>Bacillota</taxon>
        <taxon>Bacilli</taxon>
        <taxon>Bacillales</taxon>
        <taxon>Paenibacillaceae</taxon>
        <taxon>Paenibacillus</taxon>
    </lineage>
</organism>
<keyword evidence="1" id="KW-0732">Signal</keyword>
<evidence type="ECO:0000313" key="3">
    <source>
        <dbReference type="EMBL" id="MCR8630158.1"/>
    </source>
</evidence>
<dbReference type="Gene3D" id="3.30.457.10">
    <property type="entry name" value="Copper amine oxidase-like, N-terminal domain"/>
    <property type="match status" value="1"/>
</dbReference>
<feature type="chain" id="PRO_5046703044" evidence="1">
    <location>
        <begin position="26"/>
        <end position="190"/>
    </location>
</feature>
<reference evidence="3 4" key="1">
    <citation type="submission" date="2022-08" db="EMBL/GenBank/DDBJ databases">
        <title>Paenibacillus endoradicis sp. nov., Paenibacillus radicibacter sp. nov and Paenibacillus pararadicis sp. nov., three cold-adapted plant growth-promoting bacteria isolated from root of Larix gmelinii in Great Khingan.</title>
        <authorList>
            <person name="Xue H."/>
        </authorList>
    </citation>
    <scope>NUCLEOTIDE SEQUENCE [LARGE SCALE GENOMIC DNA]</scope>
    <source>
        <strain evidence="3 4">N5-1-1-5</strain>
    </source>
</reference>
<sequence>MLKSKWKYSTLGLLCALAIGNTANAEREFFWSDAVPLQSCYQNRDGIPKKMGIETDGKRIEVELPSCEEAKKNQVMILVNGRYLHLIDSGGVPFIENGRTMVPLRAIADGFGFEVSWEQSQEKITLTKDGKSIIMHIGKSDILVDGEKVQLEEVVPMIKNNVTFLPVRQLAEILGIQVEWDGNTRTATFN</sequence>
<feature type="domain" description="Copper amine oxidase-like N-terminal" evidence="2">
    <location>
        <begin position="88"/>
        <end position="187"/>
    </location>
</feature>
<dbReference type="EMBL" id="JANQBD010000002">
    <property type="protein sequence ID" value="MCR8630158.1"/>
    <property type="molecule type" value="Genomic_DNA"/>
</dbReference>